<proteinExistence type="predicted"/>
<keyword evidence="3" id="KW-1185">Reference proteome</keyword>
<sequence>MMIIKKISLDTKVFISSIIILFIFSLIYMHVTEPKQVNLAYQGIKFQAGNTNSEESISIEIQGEYITGFLGEHDKFEGKILIDDLLLDYSAPPIELNLNETAELSFGQIYDGMSGHIYINKNLDKVIIEISELDENDNESFSYENGWFISAPAKNREEAIEITNSILSKIYNKNIIIY</sequence>
<keyword evidence="1" id="KW-1133">Transmembrane helix</keyword>
<dbReference type="AlphaFoldDB" id="A0A1M5Y6D7"/>
<gene>
    <name evidence="2" type="ORF">SAMN02745207_04218</name>
</gene>
<feature type="transmembrane region" description="Helical" evidence="1">
    <location>
        <begin position="12"/>
        <end position="31"/>
    </location>
</feature>
<dbReference type="EMBL" id="FQXM01000057">
    <property type="protein sequence ID" value="SHI07384.1"/>
    <property type="molecule type" value="Genomic_DNA"/>
</dbReference>
<accession>A0A1M5Y6D7</accession>
<dbReference type="Proteomes" id="UP000184447">
    <property type="component" value="Unassembled WGS sequence"/>
</dbReference>
<dbReference type="STRING" id="1121316.SAMN02745207_04218"/>
<keyword evidence="1" id="KW-0812">Transmembrane</keyword>
<evidence type="ECO:0000313" key="2">
    <source>
        <dbReference type="EMBL" id="SHI07384.1"/>
    </source>
</evidence>
<name>A0A1M5Y6D7_9CLOT</name>
<reference evidence="2 3" key="1">
    <citation type="submission" date="2016-11" db="EMBL/GenBank/DDBJ databases">
        <authorList>
            <person name="Jaros S."/>
            <person name="Januszkiewicz K."/>
            <person name="Wedrychowicz H."/>
        </authorList>
    </citation>
    <scope>NUCLEOTIDE SEQUENCE [LARGE SCALE GENOMIC DNA]</scope>
    <source>
        <strain evidence="2 3">DSM 8605</strain>
    </source>
</reference>
<organism evidence="2 3">
    <name type="scientific">Clostridium grantii DSM 8605</name>
    <dbReference type="NCBI Taxonomy" id="1121316"/>
    <lineage>
        <taxon>Bacteria</taxon>
        <taxon>Bacillati</taxon>
        <taxon>Bacillota</taxon>
        <taxon>Clostridia</taxon>
        <taxon>Eubacteriales</taxon>
        <taxon>Clostridiaceae</taxon>
        <taxon>Clostridium</taxon>
    </lineage>
</organism>
<keyword evidence="1" id="KW-0472">Membrane</keyword>
<dbReference type="OrthoDB" id="1954992at2"/>
<protein>
    <submittedName>
        <fullName evidence="2">Uncharacterized protein</fullName>
    </submittedName>
</protein>
<evidence type="ECO:0000313" key="3">
    <source>
        <dbReference type="Proteomes" id="UP000184447"/>
    </source>
</evidence>
<dbReference type="RefSeq" id="WP_073340984.1">
    <property type="nucleotide sequence ID" value="NZ_FQXM01000057.1"/>
</dbReference>
<evidence type="ECO:0000256" key="1">
    <source>
        <dbReference type="SAM" id="Phobius"/>
    </source>
</evidence>